<name>A0ABT7A2F4_9ACTN</name>
<keyword evidence="2" id="KW-0560">Oxidoreductase</keyword>
<protein>
    <submittedName>
        <fullName evidence="3">SDR family NAD(P)-dependent oxidoreductase</fullName>
    </submittedName>
</protein>
<evidence type="ECO:0000313" key="4">
    <source>
        <dbReference type="Proteomes" id="UP001214441"/>
    </source>
</evidence>
<dbReference type="SUPFAM" id="SSF51735">
    <property type="entry name" value="NAD(P)-binding Rossmann-fold domains"/>
    <property type="match status" value="1"/>
</dbReference>
<accession>A0ABT7A2F4</accession>
<dbReference type="RefSeq" id="WP_283742513.1">
    <property type="nucleotide sequence ID" value="NZ_JANCPR020000030.1"/>
</dbReference>
<dbReference type="Gene3D" id="3.40.50.720">
    <property type="entry name" value="NAD(P)-binding Rossmann-like Domain"/>
    <property type="match status" value="1"/>
</dbReference>
<dbReference type="Proteomes" id="UP001214441">
    <property type="component" value="Unassembled WGS sequence"/>
</dbReference>
<evidence type="ECO:0000256" key="2">
    <source>
        <dbReference type="ARBA" id="ARBA00023002"/>
    </source>
</evidence>
<keyword evidence="4" id="KW-1185">Reference proteome</keyword>
<dbReference type="InterPro" id="IPR036291">
    <property type="entry name" value="NAD(P)-bd_dom_sf"/>
</dbReference>
<dbReference type="PANTHER" id="PTHR43669:SF3">
    <property type="entry name" value="ALCOHOL DEHYDROGENASE, PUTATIVE (AFU_ORTHOLOGUE AFUA_3G03445)-RELATED"/>
    <property type="match status" value="1"/>
</dbReference>
<dbReference type="EMBL" id="JANCPR020000030">
    <property type="protein sequence ID" value="MDJ1135502.1"/>
    <property type="molecule type" value="Genomic_DNA"/>
</dbReference>
<dbReference type="PANTHER" id="PTHR43669">
    <property type="entry name" value="5-KETO-D-GLUCONATE 5-REDUCTASE"/>
    <property type="match status" value="1"/>
</dbReference>
<comment type="caution">
    <text evidence="3">The sequence shown here is derived from an EMBL/GenBank/DDBJ whole genome shotgun (WGS) entry which is preliminary data.</text>
</comment>
<evidence type="ECO:0000313" key="3">
    <source>
        <dbReference type="EMBL" id="MDJ1135502.1"/>
    </source>
</evidence>
<feature type="non-terminal residue" evidence="3">
    <location>
        <position position="141"/>
    </location>
</feature>
<comment type="similarity">
    <text evidence="1">Belongs to the short-chain dehydrogenases/reductases (SDR) family.</text>
</comment>
<proteinExistence type="inferred from homology"/>
<gene>
    <name evidence="3" type="ORF">NMN56_026815</name>
</gene>
<dbReference type="InterPro" id="IPR002347">
    <property type="entry name" value="SDR_fam"/>
</dbReference>
<evidence type="ECO:0000256" key="1">
    <source>
        <dbReference type="ARBA" id="ARBA00006484"/>
    </source>
</evidence>
<reference evidence="3 4" key="1">
    <citation type="submission" date="2023-05" db="EMBL/GenBank/DDBJ databases">
        <title>Streptantibioticus silvisoli sp. nov., acidotolerant actinomycetes 1 from pine litter.</title>
        <authorList>
            <person name="Swiecimska M."/>
            <person name="Golinska P."/>
            <person name="Sangal V."/>
            <person name="Wachnowicz B."/>
            <person name="Goodfellow M."/>
        </authorList>
    </citation>
    <scope>NUCLEOTIDE SEQUENCE [LARGE SCALE GENOMIC DNA]</scope>
    <source>
        <strain evidence="3 4">DSM 42109</strain>
    </source>
</reference>
<sequence length="141" mass="15073">MSVAVVTGGTRGVGAGIARAFLREGADVVVCGRNEPDQPVEAEGRTARYLALDVRDPEAAQEFCARVRREHGALDVLVNNAGGTPFRPLAEGEARHHTRIIELNLLAPLHLSRAAHPHMREQPVFVAIVMVGSVSGTRPSP</sequence>
<organism evidence="3 4">
    <name type="scientific">Streptomyces iconiensis</name>
    <dbReference type="NCBI Taxonomy" id="1384038"/>
    <lineage>
        <taxon>Bacteria</taxon>
        <taxon>Bacillati</taxon>
        <taxon>Actinomycetota</taxon>
        <taxon>Actinomycetes</taxon>
        <taxon>Kitasatosporales</taxon>
        <taxon>Streptomycetaceae</taxon>
        <taxon>Streptomyces</taxon>
    </lineage>
</organism>
<dbReference type="CDD" id="cd05233">
    <property type="entry name" value="SDR_c"/>
    <property type="match status" value="1"/>
</dbReference>
<dbReference type="Pfam" id="PF00106">
    <property type="entry name" value="adh_short"/>
    <property type="match status" value="1"/>
</dbReference>
<dbReference type="PRINTS" id="PR00081">
    <property type="entry name" value="GDHRDH"/>
</dbReference>